<comment type="caution">
    <text evidence="15">The sequence shown here is derived from an EMBL/GenBank/DDBJ whole genome shotgun (WGS) entry which is preliminary data.</text>
</comment>
<keyword evidence="4" id="KW-0645">Protease</keyword>
<evidence type="ECO:0000256" key="7">
    <source>
        <dbReference type="ARBA" id="ARBA00022843"/>
    </source>
</evidence>
<dbReference type="SUPFAM" id="SSF54001">
    <property type="entry name" value="Cysteine proteinases"/>
    <property type="match status" value="1"/>
</dbReference>
<dbReference type="Gene3D" id="3.30.40.10">
    <property type="entry name" value="Zinc/RING finger domain, C3HC4 (zinc finger)"/>
    <property type="match status" value="1"/>
</dbReference>
<evidence type="ECO:0000256" key="2">
    <source>
        <dbReference type="ARBA" id="ARBA00008649"/>
    </source>
</evidence>
<dbReference type="InterPro" id="IPR001452">
    <property type="entry name" value="SH3_domain"/>
</dbReference>
<keyword evidence="3 9" id="KW-0728">SH3 domain</keyword>
<dbReference type="SUPFAM" id="SSF57850">
    <property type="entry name" value="RING/U-box"/>
    <property type="match status" value="1"/>
</dbReference>
<evidence type="ECO:0000256" key="5">
    <source>
        <dbReference type="ARBA" id="ARBA00022801"/>
    </source>
</evidence>
<evidence type="ECO:0000313" key="16">
    <source>
        <dbReference type="Proteomes" id="UP001189429"/>
    </source>
</evidence>
<evidence type="ECO:0000256" key="6">
    <source>
        <dbReference type="ARBA" id="ARBA00022807"/>
    </source>
</evidence>
<evidence type="ECO:0000259" key="13">
    <source>
        <dbReference type="PROSITE" id="PS50089"/>
    </source>
</evidence>
<gene>
    <name evidence="15" type="ORF">PCOR1329_LOCUS57831</name>
</gene>
<feature type="domain" description="Calpain catalytic" evidence="14">
    <location>
        <begin position="1"/>
        <end position="88"/>
    </location>
</feature>
<dbReference type="PANTHER" id="PTHR10183:SF379">
    <property type="entry name" value="CALPAIN-5"/>
    <property type="match status" value="1"/>
</dbReference>
<dbReference type="CDD" id="cd00174">
    <property type="entry name" value="SH3"/>
    <property type="match status" value="1"/>
</dbReference>
<evidence type="ECO:0000256" key="3">
    <source>
        <dbReference type="ARBA" id="ARBA00022443"/>
    </source>
</evidence>
<evidence type="ECO:0000313" key="15">
    <source>
        <dbReference type="EMBL" id="CAK0872332.1"/>
    </source>
</evidence>
<dbReference type="Pfam" id="PF00018">
    <property type="entry name" value="SH3_1"/>
    <property type="match status" value="1"/>
</dbReference>
<dbReference type="SUPFAM" id="SSF50044">
    <property type="entry name" value="SH3-domain"/>
    <property type="match status" value="1"/>
</dbReference>
<dbReference type="InterPro" id="IPR001300">
    <property type="entry name" value="Peptidase_C2_calpain_cat"/>
</dbReference>
<evidence type="ECO:0000256" key="10">
    <source>
        <dbReference type="PROSITE-ProRule" id="PRU00239"/>
    </source>
</evidence>
<name>A0ABN9VKM3_9DINO</name>
<dbReference type="Pfam" id="PF13920">
    <property type="entry name" value="zf-C3HC4_3"/>
    <property type="match status" value="1"/>
</dbReference>
<keyword evidence="16" id="KW-1185">Reference proteome</keyword>
<comment type="similarity">
    <text evidence="1">Belongs to the peptidase C2 family.</text>
</comment>
<dbReference type="Proteomes" id="UP001189429">
    <property type="component" value="Unassembled WGS sequence"/>
</dbReference>
<keyword evidence="8" id="KW-0862">Zinc</keyword>
<dbReference type="PANTHER" id="PTHR10183">
    <property type="entry name" value="CALPAIN"/>
    <property type="match status" value="1"/>
</dbReference>
<dbReference type="PROSITE" id="PS50002">
    <property type="entry name" value="SH3"/>
    <property type="match status" value="1"/>
</dbReference>
<accession>A0ABN9VKM3</accession>
<evidence type="ECO:0000256" key="4">
    <source>
        <dbReference type="ARBA" id="ARBA00022670"/>
    </source>
</evidence>
<feature type="region of interest" description="Disordered" evidence="11">
    <location>
        <begin position="821"/>
        <end position="848"/>
    </location>
</feature>
<dbReference type="SMART" id="SM00326">
    <property type="entry name" value="SH3"/>
    <property type="match status" value="1"/>
</dbReference>
<evidence type="ECO:0000256" key="9">
    <source>
        <dbReference type="PROSITE-ProRule" id="PRU00192"/>
    </source>
</evidence>
<protein>
    <submittedName>
        <fullName evidence="15">Uncharacterized protein</fullName>
    </submittedName>
</protein>
<keyword evidence="6" id="KW-0788">Thiol protease</keyword>
<dbReference type="EMBL" id="CAUYUJ010017159">
    <property type="protein sequence ID" value="CAK0872332.1"/>
    <property type="molecule type" value="Genomic_DNA"/>
</dbReference>
<dbReference type="InterPro" id="IPR036028">
    <property type="entry name" value="SH3-like_dom_sf"/>
</dbReference>
<dbReference type="InterPro" id="IPR013083">
    <property type="entry name" value="Znf_RING/FYVE/PHD"/>
</dbReference>
<comment type="caution">
    <text evidence="10">Lacks conserved residue(s) required for the propagation of feature annotation.</text>
</comment>
<dbReference type="PROSITE" id="PS50089">
    <property type="entry name" value="ZF_RING_2"/>
    <property type="match status" value="1"/>
</dbReference>
<keyword evidence="5" id="KW-0378">Hydrolase</keyword>
<proteinExistence type="inferred from homology"/>
<keyword evidence="8" id="KW-0863">Zinc-finger</keyword>
<dbReference type="Pfam" id="PF00648">
    <property type="entry name" value="Peptidase_C2"/>
    <property type="match status" value="1"/>
</dbReference>
<dbReference type="Gene3D" id="2.30.30.40">
    <property type="entry name" value="SH3 Domains"/>
    <property type="match status" value="1"/>
</dbReference>
<dbReference type="SMART" id="SM00184">
    <property type="entry name" value="RING"/>
    <property type="match status" value="1"/>
</dbReference>
<evidence type="ECO:0000259" key="12">
    <source>
        <dbReference type="PROSITE" id="PS50002"/>
    </source>
</evidence>
<evidence type="ECO:0000256" key="1">
    <source>
        <dbReference type="ARBA" id="ARBA00007623"/>
    </source>
</evidence>
<evidence type="ECO:0000256" key="8">
    <source>
        <dbReference type="PROSITE-ProRule" id="PRU00175"/>
    </source>
</evidence>
<keyword evidence="8" id="KW-0479">Metal-binding</keyword>
<comment type="similarity">
    <text evidence="2">Belongs to the SH3RF family.</text>
</comment>
<organism evidence="15 16">
    <name type="scientific">Prorocentrum cordatum</name>
    <dbReference type="NCBI Taxonomy" id="2364126"/>
    <lineage>
        <taxon>Eukaryota</taxon>
        <taxon>Sar</taxon>
        <taxon>Alveolata</taxon>
        <taxon>Dinophyceae</taxon>
        <taxon>Prorocentrales</taxon>
        <taxon>Prorocentraceae</taxon>
        <taxon>Prorocentrum</taxon>
    </lineage>
</organism>
<dbReference type="Gene3D" id="3.90.70.10">
    <property type="entry name" value="Cysteine proteinases"/>
    <property type="match status" value="1"/>
</dbReference>
<keyword evidence="7" id="KW-0832">Ubl conjugation</keyword>
<dbReference type="InterPro" id="IPR022684">
    <property type="entry name" value="Calpain_cysteine_protease"/>
</dbReference>
<dbReference type="InterPro" id="IPR001841">
    <property type="entry name" value="Znf_RING"/>
</dbReference>
<feature type="domain" description="RING-type" evidence="13">
    <location>
        <begin position="859"/>
        <end position="898"/>
    </location>
</feature>
<feature type="domain" description="SH3" evidence="12">
    <location>
        <begin position="103"/>
        <end position="163"/>
    </location>
</feature>
<evidence type="ECO:0000256" key="11">
    <source>
        <dbReference type="SAM" id="MobiDB-lite"/>
    </source>
</evidence>
<dbReference type="InterPro" id="IPR038765">
    <property type="entry name" value="Papain-like_cys_pep_sf"/>
</dbReference>
<reference evidence="15" key="1">
    <citation type="submission" date="2023-10" db="EMBL/GenBank/DDBJ databases">
        <authorList>
            <person name="Chen Y."/>
            <person name="Shah S."/>
            <person name="Dougan E. K."/>
            <person name="Thang M."/>
            <person name="Chan C."/>
        </authorList>
    </citation>
    <scope>NUCLEOTIDE SEQUENCE [LARGE SCALE GENOMIC DNA]</scope>
</reference>
<sequence length="909" mass="98554">MLAGGLVAGHAYSVLKVVEAAGNRLVCCRNPWGTGEWTGRWSDENAFGEWTDEVKELTGYQALDDGKFWMSIEDFVANTSGVDYCRFFGPHWKKVTQYARFFEQPLEAIAIEDFSSSKRDELCLSAGDQIQISSCSSDFWKGRLKGSKNEGFFPADSVRLASRPVSRFDLAGAPDEGADGPMTVVVMLMQVNSMMQRKFHRRKQDGLNYKDTSYPSLQLIVVGPDGTPAFREDPASPQRNPALPRDLKFNIIRVDYAYILVCHIMLASSTEFKAQVDEALALAAVAVRQEDQFRDRHRVDFSVVAAPPAGPRHAPLDRHYSDAFDCDEAPSRSKEVLPRGTAPGLDARVVPAAMEGGLALAWQDGESILLQRFGHDCAEEGPRSEVNSTREFFRQPAASGLHDVVGLRGGSAAVAWTLHGHVWVRLVGPYGPLGPPRRASGPGDCDRTQVRLSASSVDGSFAVVWSSWGQDGDGWGVFARLFDRMGRPVHEERQVNSEWRHFQWQPQVAWCGDSLWALWVNGTSGYCNGPRDACSTGPFVRRLVSGGEWAPGEEVDFAGDGPVAATLSCASQQPWGGALAVLWLPHSGSEVRWEYVEAVPSSGLPPGPQLGRRLAPQQPVFDPQVGAVVRDDALGMLGSPQVAIDVGQVSMVAHGGLMVLMTSDRAGSLGAQLMNYGATAQPVAFPRRQVTSGVQLTRAAWDTAEDLALVSCWAAGGALGSTDPSTFVCARRSLRWFVDVSAAPGLSSVLAFSSAFSLLYLCCCFSRCSRTLREFAASGALGLVPAPQSQRDLHFRRTRMRRLLEMRATLAALPGRYLRTPPGSEGAAIDQDGAENTADSGDEDAMCPSSAAGGREGCCSICHEEVAVRVALRPCGHTACRDCTIRLAETSQRCHICRGPVHGVQPVYL</sequence>
<dbReference type="PROSITE" id="PS50203">
    <property type="entry name" value="CALPAIN_CAT"/>
    <property type="match status" value="1"/>
</dbReference>
<evidence type="ECO:0000259" key="14">
    <source>
        <dbReference type="PROSITE" id="PS50203"/>
    </source>
</evidence>